<reference evidence="2" key="1">
    <citation type="journal article" date="2015" name="Nature">
        <title>Complex archaea that bridge the gap between prokaryotes and eukaryotes.</title>
        <authorList>
            <person name="Spang A."/>
            <person name="Saw J.H."/>
            <person name="Jorgensen S.L."/>
            <person name="Zaremba-Niedzwiedzka K."/>
            <person name="Martijn J."/>
            <person name="Lind A.E."/>
            <person name="van Eijk R."/>
            <person name="Schleper C."/>
            <person name="Guy L."/>
            <person name="Ettema T.J."/>
        </authorList>
    </citation>
    <scope>NUCLEOTIDE SEQUENCE</scope>
</reference>
<dbReference type="EMBL" id="LAZR01057368">
    <property type="protein sequence ID" value="KKK72203.1"/>
    <property type="molecule type" value="Genomic_DNA"/>
</dbReference>
<gene>
    <name evidence="2" type="ORF">LCGC14_2906240</name>
</gene>
<organism evidence="2">
    <name type="scientific">marine sediment metagenome</name>
    <dbReference type="NCBI Taxonomy" id="412755"/>
    <lineage>
        <taxon>unclassified sequences</taxon>
        <taxon>metagenomes</taxon>
        <taxon>ecological metagenomes</taxon>
    </lineage>
</organism>
<sequence>MSEQETSPNGSPGLLTQHAMLVLWGAYAQQIGLVKALAQVDLRQKTREHRPQTKIVEFLLAILAGLPHLQDLSRSAHPLVRDQAVAEAWGQPAWADYSGVSRTLQSLSDDEVNAIIDAVTAVGQPFIDQECERALACAGRLVYDADLTGRPVSNTSTTYPDTAFGYMGDTVCLGYQAALVSLHSPTYGRLWLANQLHPGDTVSTTQAQALVMAAEARTGQWPRRRTELVVDRLVQAETVLTAAEEPYEASYEKRKGVLDKVHDTKTDLAEWSHELHRLEAEYQRSGREPTAHCKL</sequence>
<evidence type="ECO:0000256" key="1">
    <source>
        <dbReference type="SAM" id="Coils"/>
    </source>
</evidence>
<comment type="caution">
    <text evidence="2">The sequence shown here is derived from an EMBL/GenBank/DDBJ whole genome shotgun (WGS) entry which is preliminary data.</text>
</comment>
<name>A0A0F8XTD3_9ZZZZ</name>
<accession>A0A0F8XTD3</accession>
<proteinExistence type="predicted"/>
<feature type="coiled-coil region" evidence="1">
    <location>
        <begin position="261"/>
        <end position="288"/>
    </location>
</feature>
<protein>
    <submittedName>
        <fullName evidence="2">Uncharacterized protein</fullName>
    </submittedName>
</protein>
<keyword evidence="1" id="KW-0175">Coiled coil</keyword>
<dbReference type="AlphaFoldDB" id="A0A0F8XTD3"/>
<evidence type="ECO:0000313" key="2">
    <source>
        <dbReference type="EMBL" id="KKK72203.1"/>
    </source>
</evidence>
<feature type="non-terminal residue" evidence="2">
    <location>
        <position position="295"/>
    </location>
</feature>